<dbReference type="AlphaFoldDB" id="A0A8J3QH49"/>
<evidence type="ECO:0000313" key="2">
    <source>
        <dbReference type="EMBL" id="GIH10785.1"/>
    </source>
</evidence>
<dbReference type="GO" id="GO:0004029">
    <property type="term" value="F:aldehyde dehydrogenase (NAD+) activity"/>
    <property type="evidence" value="ECO:0007669"/>
    <property type="project" value="TreeGrafter"/>
</dbReference>
<dbReference type="RefSeq" id="WP_203914503.1">
    <property type="nucleotide sequence ID" value="NZ_BONY01000106.1"/>
</dbReference>
<reference evidence="2" key="1">
    <citation type="submission" date="2021-01" db="EMBL/GenBank/DDBJ databases">
        <title>Whole genome shotgun sequence of Rhizocola hellebori NBRC 109834.</title>
        <authorList>
            <person name="Komaki H."/>
            <person name="Tamura T."/>
        </authorList>
    </citation>
    <scope>NUCLEOTIDE SEQUENCE</scope>
    <source>
        <strain evidence="2">NBRC 109834</strain>
    </source>
</reference>
<accession>A0A8J3QH49</accession>
<dbReference type="Pfam" id="PF01370">
    <property type="entry name" value="Epimerase"/>
    <property type="match status" value="1"/>
</dbReference>
<dbReference type="EMBL" id="BONY01000106">
    <property type="protein sequence ID" value="GIH10785.1"/>
    <property type="molecule type" value="Genomic_DNA"/>
</dbReference>
<name>A0A8J3QH49_9ACTN</name>
<dbReference type="PANTHER" id="PTHR48079">
    <property type="entry name" value="PROTEIN YEEZ"/>
    <property type="match status" value="1"/>
</dbReference>
<feature type="domain" description="NAD-dependent epimerase/dehydratase" evidence="1">
    <location>
        <begin position="3"/>
        <end position="229"/>
    </location>
</feature>
<sequence>MKVFLAGATGAIGRPLTRALVEAGHEVLGLARSQHAAATVAGLGAQPVLADALDRAGLLRAVQGLTADAVIHQLTALKKPKLRLGDSDPNTRLRVQGTANLLAAATALGARRFLTQSLILGYGYRDHGSKILTEEDPFGVLGGGMADFVVKGLRSTEEQAFAAEGIAGIALRYGILYGPGTWFDPTPGATTMPVPSSGGSVMSWIHVDDAAAATVAALESGIAGQAYNIVDDSPMSWADKAAATAAQGAKARRMPGWLMRFVPYLGRLMMHTTMRVAHEKATRELRWTPKHPL</sequence>
<keyword evidence="3" id="KW-1185">Reference proteome</keyword>
<comment type="caution">
    <text evidence="2">The sequence shown here is derived from an EMBL/GenBank/DDBJ whole genome shotgun (WGS) entry which is preliminary data.</text>
</comment>
<evidence type="ECO:0000313" key="3">
    <source>
        <dbReference type="Proteomes" id="UP000612899"/>
    </source>
</evidence>
<organism evidence="2 3">
    <name type="scientific">Rhizocola hellebori</name>
    <dbReference type="NCBI Taxonomy" id="1392758"/>
    <lineage>
        <taxon>Bacteria</taxon>
        <taxon>Bacillati</taxon>
        <taxon>Actinomycetota</taxon>
        <taxon>Actinomycetes</taxon>
        <taxon>Micromonosporales</taxon>
        <taxon>Micromonosporaceae</taxon>
        <taxon>Rhizocola</taxon>
    </lineage>
</organism>
<dbReference type="InterPro" id="IPR051783">
    <property type="entry name" value="NAD(P)-dependent_oxidoreduct"/>
</dbReference>
<protein>
    <submittedName>
        <fullName evidence="2">dTDP-glucose 4,6-dehydratase</fullName>
    </submittedName>
</protein>
<dbReference type="SUPFAM" id="SSF51735">
    <property type="entry name" value="NAD(P)-binding Rossmann-fold domains"/>
    <property type="match status" value="1"/>
</dbReference>
<gene>
    <name evidence="2" type="ORF">Rhe02_88520</name>
</gene>
<dbReference type="Gene3D" id="3.40.50.720">
    <property type="entry name" value="NAD(P)-binding Rossmann-like Domain"/>
    <property type="match status" value="1"/>
</dbReference>
<dbReference type="InterPro" id="IPR001509">
    <property type="entry name" value="Epimerase_deHydtase"/>
</dbReference>
<dbReference type="Proteomes" id="UP000612899">
    <property type="component" value="Unassembled WGS sequence"/>
</dbReference>
<dbReference type="InterPro" id="IPR036291">
    <property type="entry name" value="NAD(P)-bd_dom_sf"/>
</dbReference>
<dbReference type="PANTHER" id="PTHR48079:SF6">
    <property type="entry name" value="NAD(P)-BINDING DOMAIN-CONTAINING PROTEIN-RELATED"/>
    <property type="match status" value="1"/>
</dbReference>
<dbReference type="GO" id="GO:0005737">
    <property type="term" value="C:cytoplasm"/>
    <property type="evidence" value="ECO:0007669"/>
    <property type="project" value="TreeGrafter"/>
</dbReference>
<evidence type="ECO:0000259" key="1">
    <source>
        <dbReference type="Pfam" id="PF01370"/>
    </source>
</evidence>
<proteinExistence type="predicted"/>